<gene>
    <name evidence="10" type="ORF">OFUS_LOCUS747</name>
</gene>
<evidence type="ECO:0000256" key="4">
    <source>
        <dbReference type="ARBA" id="ARBA00022705"/>
    </source>
</evidence>
<dbReference type="GO" id="GO:0006260">
    <property type="term" value="P:DNA replication"/>
    <property type="evidence" value="ECO:0007669"/>
    <property type="project" value="UniProtKB-UniRule"/>
</dbReference>
<feature type="non-terminal residue" evidence="10">
    <location>
        <position position="548"/>
    </location>
</feature>
<feature type="compositionally biased region" description="Acidic residues" evidence="7">
    <location>
        <begin position="60"/>
        <end position="70"/>
    </location>
</feature>
<dbReference type="InterPro" id="IPR056772">
    <property type="entry name" value="RecA-like_ORC2"/>
</dbReference>
<comment type="caution">
    <text evidence="10">The sequence shown here is derived from an EMBL/GenBank/DDBJ whole genome shotgun (WGS) entry which is preliminary data.</text>
</comment>
<dbReference type="Pfam" id="PF24882">
    <property type="entry name" value="WHD_ORC2"/>
    <property type="match status" value="1"/>
</dbReference>
<dbReference type="OrthoDB" id="20198at2759"/>
<feature type="compositionally biased region" description="Basic residues" evidence="7">
    <location>
        <begin position="39"/>
        <end position="52"/>
    </location>
</feature>
<feature type="domain" description="Origin recognition complex subunit 2 RecA-like" evidence="8">
    <location>
        <begin position="258"/>
        <end position="419"/>
    </location>
</feature>
<comment type="subcellular location">
    <subcellularLocation>
        <location evidence="1 6">Nucleus</location>
    </subcellularLocation>
</comment>
<evidence type="ECO:0000259" key="9">
    <source>
        <dbReference type="Pfam" id="PF24882"/>
    </source>
</evidence>
<proteinExistence type="inferred from homology"/>
<comment type="similarity">
    <text evidence="2 6">Belongs to the ORC2 family.</text>
</comment>
<name>A0A8J1U986_OWEFU</name>
<evidence type="ECO:0000313" key="11">
    <source>
        <dbReference type="Proteomes" id="UP000749559"/>
    </source>
</evidence>
<feature type="region of interest" description="Disordered" evidence="7">
    <location>
        <begin position="33"/>
        <end position="187"/>
    </location>
</feature>
<evidence type="ECO:0000256" key="7">
    <source>
        <dbReference type="SAM" id="MobiDB-lite"/>
    </source>
</evidence>
<dbReference type="Proteomes" id="UP000749559">
    <property type="component" value="Unassembled WGS sequence"/>
</dbReference>
<keyword evidence="5 6" id="KW-0539">Nucleus</keyword>
<reference evidence="10" key="1">
    <citation type="submission" date="2022-03" db="EMBL/GenBank/DDBJ databases">
        <authorList>
            <person name="Martin C."/>
        </authorList>
    </citation>
    <scope>NUCLEOTIDE SEQUENCE</scope>
</reference>
<comment type="function">
    <text evidence="6">Component of the origin recognition complex (ORC) that binds origins of replication. DNA-binding is ATP-dependent. ORC is required to assemble the pre-replication complex necessary to initiate DNA replication.</text>
</comment>
<feature type="domain" description="Origin recognition complex subunit 2 winged-helix" evidence="9">
    <location>
        <begin position="475"/>
        <end position="535"/>
    </location>
</feature>
<dbReference type="AlphaFoldDB" id="A0A8J1U986"/>
<dbReference type="EMBL" id="CAIIXF020000001">
    <property type="protein sequence ID" value="CAH1773104.1"/>
    <property type="molecule type" value="Genomic_DNA"/>
</dbReference>
<dbReference type="InterPro" id="IPR056773">
    <property type="entry name" value="WHD_ORC2"/>
</dbReference>
<protein>
    <recommendedName>
        <fullName evidence="3 6">Origin recognition complex subunit 2</fullName>
    </recommendedName>
</protein>
<dbReference type="Pfam" id="PF04084">
    <property type="entry name" value="RecA-like_ORC2"/>
    <property type="match status" value="1"/>
</dbReference>
<sequence>RNTPPGGGKMEPKKKVKVKFVCDDEVVEHIIHIKDSSKHGKQGRKAKAKKVTYKIPSDSDHDDTDDDEDKEVYRPSEILSGQSEGLAGGDLYTFHTPKKSGLMTEKALAATKATTPASRNTPSKGKAKGQGTPMPKKKTGKDRQNRPIEATTPYRLRKRNETNADSSDESIASDSDSESVASSTSSVSISVKQELAKRISRKSKGEDLTTMVEDYFIAQNVAAVTSDRTLSKLDTPRMDQAALQDALSGVTASHKSQREELHREHTSLFNKWMLQMCNGYNLLLYGVGSKRSLIEELRTTLLKGFSHLVVNGYFPSLTLKHILNSITEDILDHRGNFRSPMDQYEFIKDHFETGDHEDLYLIVHNIDGAMLRAEKVQAVLSLLAQIQGFHIIASIDHINAPLIWDQRKSSGFNWLWYDVTTFEPYIEETSYENSLLVQQSGVLALSSLTHVMRSLTPNAKGIFLLLVRYQLDNKDNPQYSGMSFQDLYQKCREAFLVNSDQTLNTQLVEFKDHKLIRSKKNYDGVEQLMIPLDAATLNEFLDQQDDAS</sequence>
<evidence type="ECO:0000313" key="10">
    <source>
        <dbReference type="EMBL" id="CAH1773104.1"/>
    </source>
</evidence>
<evidence type="ECO:0000259" key="8">
    <source>
        <dbReference type="Pfam" id="PF04084"/>
    </source>
</evidence>
<feature type="compositionally biased region" description="Low complexity" evidence="7">
    <location>
        <begin position="104"/>
        <end position="117"/>
    </location>
</feature>
<dbReference type="GO" id="GO:0005664">
    <property type="term" value="C:nuclear origin of replication recognition complex"/>
    <property type="evidence" value="ECO:0007669"/>
    <property type="project" value="UniProtKB-UniRule"/>
</dbReference>
<comment type="subunit">
    <text evidence="6">Component of the origin recognition complex (ORC).</text>
</comment>
<evidence type="ECO:0000256" key="5">
    <source>
        <dbReference type="ARBA" id="ARBA00023242"/>
    </source>
</evidence>
<keyword evidence="11" id="KW-1185">Reference proteome</keyword>
<dbReference type="PANTHER" id="PTHR14052:SF0">
    <property type="entry name" value="ORIGIN RECOGNITION COMPLEX SUBUNIT 2"/>
    <property type="match status" value="1"/>
</dbReference>
<dbReference type="PANTHER" id="PTHR14052">
    <property type="entry name" value="ORIGIN RECOGNITION COMPLEX SUBUNIT 2"/>
    <property type="match status" value="1"/>
</dbReference>
<evidence type="ECO:0000256" key="3">
    <source>
        <dbReference type="ARBA" id="ARBA00019080"/>
    </source>
</evidence>
<dbReference type="InterPro" id="IPR007220">
    <property type="entry name" value="ORC2"/>
</dbReference>
<accession>A0A8J1U986</accession>
<organism evidence="10 11">
    <name type="scientific">Owenia fusiformis</name>
    <name type="common">Polychaete worm</name>
    <dbReference type="NCBI Taxonomy" id="6347"/>
    <lineage>
        <taxon>Eukaryota</taxon>
        <taxon>Metazoa</taxon>
        <taxon>Spiralia</taxon>
        <taxon>Lophotrochozoa</taxon>
        <taxon>Annelida</taxon>
        <taxon>Polychaeta</taxon>
        <taxon>Sedentaria</taxon>
        <taxon>Canalipalpata</taxon>
        <taxon>Sabellida</taxon>
        <taxon>Oweniida</taxon>
        <taxon>Oweniidae</taxon>
        <taxon>Owenia</taxon>
    </lineage>
</organism>
<keyword evidence="4 6" id="KW-0235">DNA replication</keyword>
<dbReference type="GO" id="GO:0003688">
    <property type="term" value="F:DNA replication origin binding"/>
    <property type="evidence" value="ECO:0007669"/>
    <property type="project" value="UniProtKB-UniRule"/>
</dbReference>
<evidence type="ECO:0000256" key="6">
    <source>
        <dbReference type="RuleBase" id="RU368084"/>
    </source>
</evidence>
<evidence type="ECO:0000256" key="1">
    <source>
        <dbReference type="ARBA" id="ARBA00004123"/>
    </source>
</evidence>
<evidence type="ECO:0000256" key="2">
    <source>
        <dbReference type="ARBA" id="ARBA00007421"/>
    </source>
</evidence>
<feature type="compositionally biased region" description="Low complexity" evidence="7">
    <location>
        <begin position="169"/>
        <end position="187"/>
    </location>
</feature>